<dbReference type="InterPro" id="IPR028662">
    <property type="entry name" value="SNX8/Mvp1"/>
</dbReference>
<comment type="caution">
    <text evidence="14">The sequence shown here is derived from an EMBL/GenBank/DDBJ whole genome shotgun (WGS) entry which is preliminary data.</text>
</comment>
<dbReference type="Pfam" id="PF00787">
    <property type="entry name" value="PX"/>
    <property type="match status" value="1"/>
</dbReference>
<dbReference type="SUPFAM" id="SSF64268">
    <property type="entry name" value="PX domain"/>
    <property type="match status" value="1"/>
</dbReference>
<evidence type="ECO:0000313" key="14">
    <source>
        <dbReference type="EMBL" id="CDH53527.1"/>
    </source>
</evidence>
<dbReference type="InterPro" id="IPR036871">
    <property type="entry name" value="PX_dom_sf"/>
</dbReference>
<evidence type="ECO:0000256" key="7">
    <source>
        <dbReference type="ARBA" id="ARBA00022490"/>
    </source>
</evidence>
<feature type="domain" description="PX" evidence="13">
    <location>
        <begin position="285"/>
        <end position="401"/>
    </location>
</feature>
<keyword evidence="8" id="KW-0653">Protein transport</keyword>
<evidence type="ECO:0000256" key="10">
    <source>
        <dbReference type="ARBA" id="ARBA00072009"/>
    </source>
</evidence>
<dbReference type="SMART" id="SM00312">
    <property type="entry name" value="PX"/>
    <property type="match status" value="1"/>
</dbReference>
<dbReference type="STRING" id="1263082.A0A068RVB7"/>
<name>A0A068RVB7_9FUNG</name>
<evidence type="ECO:0000256" key="12">
    <source>
        <dbReference type="SAM" id="MobiDB-lite"/>
    </source>
</evidence>
<dbReference type="GO" id="GO:0005768">
    <property type="term" value="C:endosome"/>
    <property type="evidence" value="ECO:0007669"/>
    <property type="project" value="TreeGrafter"/>
</dbReference>
<evidence type="ECO:0000256" key="6">
    <source>
        <dbReference type="ARBA" id="ARBA00022448"/>
    </source>
</evidence>
<feature type="compositionally biased region" description="Pro residues" evidence="12">
    <location>
        <begin position="62"/>
        <end position="72"/>
    </location>
</feature>
<dbReference type="GO" id="GO:0005829">
    <property type="term" value="C:cytosol"/>
    <property type="evidence" value="ECO:0007669"/>
    <property type="project" value="GOC"/>
</dbReference>
<keyword evidence="9" id="KW-0472">Membrane</keyword>
<organism evidence="14 15">
    <name type="scientific">Lichtheimia corymbifera JMRC:FSU:9682</name>
    <dbReference type="NCBI Taxonomy" id="1263082"/>
    <lineage>
        <taxon>Eukaryota</taxon>
        <taxon>Fungi</taxon>
        <taxon>Fungi incertae sedis</taxon>
        <taxon>Mucoromycota</taxon>
        <taxon>Mucoromycotina</taxon>
        <taxon>Mucoromycetes</taxon>
        <taxon>Mucorales</taxon>
        <taxon>Lichtheimiaceae</taxon>
        <taxon>Lichtheimia</taxon>
    </lineage>
</organism>
<feature type="coiled-coil region" evidence="11">
    <location>
        <begin position="578"/>
        <end position="605"/>
    </location>
</feature>
<dbReference type="GO" id="GO:0016020">
    <property type="term" value="C:membrane"/>
    <property type="evidence" value="ECO:0007669"/>
    <property type="project" value="UniProtKB-SubCell"/>
</dbReference>
<evidence type="ECO:0000256" key="2">
    <source>
        <dbReference type="ARBA" id="ARBA00004287"/>
    </source>
</evidence>
<dbReference type="EMBL" id="CBTN010000017">
    <property type="protein sequence ID" value="CDH53527.1"/>
    <property type="molecule type" value="Genomic_DNA"/>
</dbReference>
<dbReference type="GO" id="GO:0032266">
    <property type="term" value="F:phosphatidylinositol-3-phosphate binding"/>
    <property type="evidence" value="ECO:0007669"/>
    <property type="project" value="TreeGrafter"/>
</dbReference>
<evidence type="ECO:0000256" key="3">
    <source>
        <dbReference type="ARBA" id="ARBA00004496"/>
    </source>
</evidence>
<dbReference type="GO" id="GO:0006623">
    <property type="term" value="P:protein targeting to vacuole"/>
    <property type="evidence" value="ECO:0007669"/>
    <property type="project" value="TreeGrafter"/>
</dbReference>
<dbReference type="PANTHER" id="PTHR47554:SF1">
    <property type="entry name" value="SORTING NEXIN MVP1"/>
    <property type="match status" value="1"/>
</dbReference>
<dbReference type="Proteomes" id="UP000027586">
    <property type="component" value="Unassembled WGS sequence"/>
</dbReference>
<dbReference type="OrthoDB" id="10064318at2759"/>
<dbReference type="VEuPathDB" id="FungiDB:LCOR_04868.1"/>
<keyword evidence="6" id="KW-0813">Transport</keyword>
<evidence type="ECO:0000259" key="13">
    <source>
        <dbReference type="PROSITE" id="PS50195"/>
    </source>
</evidence>
<evidence type="ECO:0000256" key="11">
    <source>
        <dbReference type="SAM" id="Coils"/>
    </source>
</evidence>
<dbReference type="Gene3D" id="1.20.1270.60">
    <property type="entry name" value="Arfaptin homology (AH) domain/BAR domain"/>
    <property type="match status" value="1"/>
</dbReference>
<dbReference type="FunFam" id="3.30.1520.10:FF:000042">
    <property type="entry name" value="Sorting nexin mvp1"/>
    <property type="match status" value="1"/>
</dbReference>
<dbReference type="PROSITE" id="PS50195">
    <property type="entry name" value="PX"/>
    <property type="match status" value="1"/>
</dbReference>
<proteinExistence type="inferred from homology"/>
<reference evidence="14" key="1">
    <citation type="submission" date="2013-08" db="EMBL/GenBank/DDBJ databases">
        <title>Gene expansion shapes genome architecture in the human pathogen Lichtheimia corymbifera: an evolutionary genomics analysis in the ancient terrestrial Mucorales (Mucoromycotina).</title>
        <authorList>
            <person name="Schwartze V.U."/>
            <person name="Winter S."/>
            <person name="Shelest E."/>
            <person name="Marcet-Houben M."/>
            <person name="Horn F."/>
            <person name="Wehner S."/>
            <person name="Hoffmann K."/>
            <person name="Riege K."/>
            <person name="Sammeth M."/>
            <person name="Nowrousian M."/>
            <person name="Valiante V."/>
            <person name="Linde J."/>
            <person name="Jacobsen I.D."/>
            <person name="Marz M."/>
            <person name="Brakhage A.A."/>
            <person name="Gabaldon T."/>
            <person name="Bocker S."/>
            <person name="Voigt K."/>
        </authorList>
    </citation>
    <scope>NUCLEOTIDE SEQUENCE [LARGE SCALE GENOMIC DNA]</scope>
    <source>
        <strain evidence="14">FSU 9682</strain>
    </source>
</reference>
<feature type="region of interest" description="Disordered" evidence="12">
    <location>
        <begin position="49"/>
        <end position="77"/>
    </location>
</feature>
<evidence type="ECO:0000256" key="9">
    <source>
        <dbReference type="ARBA" id="ARBA00023136"/>
    </source>
</evidence>
<feature type="compositionally biased region" description="Basic and acidic residues" evidence="12">
    <location>
        <begin position="251"/>
        <end position="265"/>
    </location>
</feature>
<dbReference type="InterPro" id="IPR001683">
    <property type="entry name" value="PX_dom"/>
</dbReference>
<dbReference type="GO" id="GO:0042147">
    <property type="term" value="P:retrograde transport, endosome to Golgi"/>
    <property type="evidence" value="ECO:0007669"/>
    <property type="project" value="InterPro"/>
</dbReference>
<sequence length="667" mass="76171">MLHDEEDPLSSSIFNIGNASSSFFGASSNATNGLTTSFFSPHYDDDPWSTVVDDSRPIQQPFQPPPPPPPPSMSTTPAVIASVDNHDTLFEPSLTTVLNGITLPDIYDTAFAQLQVSGRVSSFALRDCLERSGGLSGSDTDKILRIVLPDGGSYVDKTEFNVALALLACGQQRMGISLNTIQRHRYALPEPILESPTPPTFQQQQQQRPPSIRTTDPLKQQQQQQQQHEIASPLTGNESPKINGVYPGMDKSSEHSTPRVRSPELKHHHSNSSHKALDTRKWFHQVEEIKVTIAPEREGFIFKHVNYIIESQKRSSIVLRRFSDFWWLMEVLGRRYPFRILPNLPPKKVGGTSQRRSVGDSAFLEKRRKGLSRFINAVVRHPVLRNDDVVIKFLTEPSELAAWRKQNPPSIEEEYRRTEHDMNELKSMIPNDLDDQLRKTRQRIGSAIDHYVNLCFIMERIIRRMHGQATDYVRYSIALNALAETEHRYHASDCTECQQVIQGYENVAKHMQRESTILENQVNAAADGVLENLKNFRDLLVAYRELDERREKLAATQIDSLTKRISANRAKVNQNKGVPGLEAEVAKLEESIRTDERELHDQQCRQIFIQFCMWSEIIYLHKQQAFVSSLYRNYVKGTSQYSRQQADNWSTLEELVMQMPVDPPLFN</sequence>
<evidence type="ECO:0000256" key="1">
    <source>
        <dbReference type="ARBA" id="ARBA00002474"/>
    </source>
</evidence>
<comment type="similarity">
    <text evidence="4">Belongs to the sorting nexin family.</text>
</comment>
<dbReference type="Gene3D" id="1.10.238.10">
    <property type="entry name" value="EF-hand"/>
    <property type="match status" value="1"/>
</dbReference>
<dbReference type="CDD" id="cd06866">
    <property type="entry name" value="PX_SNX8_Mvp1p_like"/>
    <property type="match status" value="1"/>
</dbReference>
<dbReference type="Gene3D" id="3.30.1520.10">
    <property type="entry name" value="Phox-like domain"/>
    <property type="match status" value="1"/>
</dbReference>
<accession>A0A068RVB7</accession>
<dbReference type="PANTHER" id="PTHR47554">
    <property type="entry name" value="SORTING NEXIN MVP1"/>
    <property type="match status" value="1"/>
</dbReference>
<keyword evidence="15" id="KW-1185">Reference proteome</keyword>
<keyword evidence="7" id="KW-0963">Cytoplasm</keyword>
<feature type="compositionally biased region" description="Low complexity" evidence="12">
    <location>
        <begin position="200"/>
        <end position="210"/>
    </location>
</feature>
<dbReference type="InterPro" id="IPR027267">
    <property type="entry name" value="AH/BAR_dom_sf"/>
</dbReference>
<keyword evidence="11" id="KW-0175">Coiled coil</keyword>
<dbReference type="InterPro" id="IPR035704">
    <property type="entry name" value="SNX8/Mvp1_PX"/>
</dbReference>
<comment type="function">
    <text evidence="1">Required for vacuolar protein sorting.</text>
</comment>
<evidence type="ECO:0000313" key="15">
    <source>
        <dbReference type="Proteomes" id="UP000027586"/>
    </source>
</evidence>
<evidence type="ECO:0000256" key="8">
    <source>
        <dbReference type="ARBA" id="ARBA00022927"/>
    </source>
</evidence>
<dbReference type="Pfam" id="PF19566">
    <property type="entry name" value="Snx8_BAR_dom"/>
    <property type="match status" value="1"/>
</dbReference>
<evidence type="ECO:0000256" key="5">
    <source>
        <dbReference type="ARBA" id="ARBA00014268"/>
    </source>
</evidence>
<feature type="region of interest" description="Disordered" evidence="12">
    <location>
        <begin position="191"/>
        <end position="277"/>
    </location>
</feature>
<dbReference type="InterPro" id="IPR045734">
    <property type="entry name" value="Snx8_BAR_dom"/>
</dbReference>
<protein>
    <recommendedName>
        <fullName evidence="5">Sorting nexin MVP1</fullName>
    </recommendedName>
    <alternativeName>
        <fullName evidence="10">Sorting nexin mvp1</fullName>
    </alternativeName>
</protein>
<gene>
    <name evidence="14" type="ORF">LCOR_04868.1</name>
</gene>
<dbReference type="AlphaFoldDB" id="A0A068RVB7"/>
<comment type="subcellular location">
    <subcellularLocation>
        <location evidence="3">Cytoplasm</location>
    </subcellularLocation>
    <subcellularLocation>
        <location evidence="2">Membrane</location>
        <topology evidence="2">Peripheral membrane protein</topology>
        <orientation evidence="2">Cytoplasmic side</orientation>
    </subcellularLocation>
</comment>
<evidence type="ECO:0000256" key="4">
    <source>
        <dbReference type="ARBA" id="ARBA00010883"/>
    </source>
</evidence>